<dbReference type="AlphaFoldDB" id="F2U3Y4"/>
<dbReference type="GO" id="GO:0005634">
    <property type="term" value="C:nucleus"/>
    <property type="evidence" value="ECO:0007669"/>
    <property type="project" value="TreeGrafter"/>
</dbReference>
<evidence type="ECO:0000313" key="2">
    <source>
        <dbReference type="EMBL" id="EGD82328.1"/>
    </source>
</evidence>
<proteinExistence type="predicted"/>
<dbReference type="EMBL" id="GL832960">
    <property type="protein sequence ID" value="EGD82328.1"/>
    <property type="molecule type" value="Genomic_DNA"/>
</dbReference>
<sequence>MAIVSDVCHDADIVNDTNHHKHIATAAAELQCSRQHIDLICSNGNDSNNSCDGSRSSGSSRACPPSFPNTVPPLPHVCDGYSDSATAVQGHPSVADSLDGIPIILMVVFFTPSQSSTTAAEAATRAAPPASTATPPVSLSAYAALADRQLGTDEIHMLGCRLWHRGLGGLLNPSALQGSDDDARNHSRYFTFHPAPYNGTVNVADSSTQSSTEDRQRYLGHQLRKLCNIEAEHACVADREADVVEVLLMKLLQAARVNDNDDDDDDNNDDDDNGLESSLHQRRCLFVLQPTREEDRMAFSATSGEVVVVHDRSDGVEEEEEVVVIGGAAFEEGFNGGDVIDVDGDSCDDTGEPQQPHWPQQHHQQQQQQQQQQLLQQQQQQLLQQQQQQQQQLHQATLATAVAVAATSAPYRRSA</sequence>
<feature type="region of interest" description="Disordered" evidence="1">
    <location>
        <begin position="334"/>
        <end position="390"/>
    </location>
</feature>
<dbReference type="eggNOG" id="ENOG502QR16">
    <property type="taxonomic scope" value="Eukaryota"/>
</dbReference>
<dbReference type="GO" id="GO:0043565">
    <property type="term" value="F:sequence-specific DNA binding"/>
    <property type="evidence" value="ECO:0007669"/>
    <property type="project" value="TreeGrafter"/>
</dbReference>
<organism evidence="3">
    <name type="scientific">Salpingoeca rosetta (strain ATCC 50818 / BSB-021)</name>
    <dbReference type="NCBI Taxonomy" id="946362"/>
    <lineage>
        <taxon>Eukaryota</taxon>
        <taxon>Choanoflagellata</taxon>
        <taxon>Craspedida</taxon>
        <taxon>Salpingoecidae</taxon>
        <taxon>Salpingoeca</taxon>
    </lineage>
</organism>
<gene>
    <name evidence="2" type="ORF">PTSG_02992</name>
</gene>
<dbReference type="Proteomes" id="UP000007799">
    <property type="component" value="Unassembled WGS sequence"/>
</dbReference>
<name>F2U3Y4_SALR5</name>
<feature type="compositionally biased region" description="Low complexity" evidence="1">
    <location>
        <begin position="361"/>
        <end position="390"/>
    </location>
</feature>
<protein>
    <submittedName>
        <fullName evidence="2">Uncharacterized protein</fullName>
    </submittedName>
</protein>
<dbReference type="PANTHER" id="PTHR14312:SF1">
    <property type="entry name" value="BASIC-LEUCINE ZIPPER TRANSCRIPTION FACTOR A"/>
    <property type="match status" value="1"/>
</dbReference>
<dbReference type="RefSeq" id="XP_004996511.1">
    <property type="nucleotide sequence ID" value="XM_004996454.1"/>
</dbReference>
<dbReference type="GeneID" id="16077099"/>
<feature type="compositionally biased region" description="Acidic residues" evidence="1">
    <location>
        <begin position="340"/>
        <end position="351"/>
    </location>
</feature>
<accession>F2U3Y4</accession>
<keyword evidence="3" id="KW-1185">Reference proteome</keyword>
<dbReference type="GO" id="GO:0010468">
    <property type="term" value="P:regulation of gene expression"/>
    <property type="evidence" value="ECO:0007669"/>
    <property type="project" value="TreeGrafter"/>
</dbReference>
<dbReference type="InParanoid" id="F2U3Y4"/>
<evidence type="ECO:0000313" key="3">
    <source>
        <dbReference type="Proteomes" id="UP000007799"/>
    </source>
</evidence>
<dbReference type="PANTHER" id="PTHR14312">
    <property type="entry name" value="CREB/ATF BZIP TRANSCRIPTION FACTOR"/>
    <property type="match status" value="1"/>
</dbReference>
<dbReference type="KEGG" id="sre:PTSG_02992"/>
<evidence type="ECO:0000256" key="1">
    <source>
        <dbReference type="SAM" id="MobiDB-lite"/>
    </source>
</evidence>
<reference evidence="2" key="1">
    <citation type="submission" date="2009-08" db="EMBL/GenBank/DDBJ databases">
        <title>Annotation of Salpingoeca rosetta.</title>
        <authorList>
            <consortium name="The Broad Institute Genome Sequencing Platform"/>
            <person name="Russ C."/>
            <person name="Cuomo C."/>
            <person name="Burger G."/>
            <person name="Gray M.W."/>
            <person name="Holland P.W.H."/>
            <person name="King N."/>
            <person name="Lang F.B.F."/>
            <person name="Roger A.J."/>
            <person name="Ruiz-Trillo I."/>
            <person name="Young S.K."/>
            <person name="Zeng Q."/>
            <person name="Gargeya S."/>
            <person name="Alvarado L."/>
            <person name="Berlin A."/>
            <person name="Chapman S.B."/>
            <person name="Chen Z."/>
            <person name="Freedman E."/>
            <person name="Gellesch M."/>
            <person name="Goldberg J."/>
            <person name="Griggs A."/>
            <person name="Gujja S."/>
            <person name="Heilman E."/>
            <person name="Heiman D."/>
            <person name="Howarth C."/>
            <person name="Mehta T."/>
            <person name="Neiman D."/>
            <person name="Pearson M."/>
            <person name="Roberts A."/>
            <person name="Saif S."/>
            <person name="Shea T."/>
            <person name="Shenoy N."/>
            <person name="Sisk P."/>
            <person name="Stolte C."/>
            <person name="Sykes S."/>
            <person name="White J."/>
            <person name="Yandava C."/>
            <person name="Haas B."/>
            <person name="Nusbaum C."/>
            <person name="Birren B."/>
        </authorList>
    </citation>
    <scope>NUCLEOTIDE SEQUENCE [LARGE SCALE GENOMIC DNA]</scope>
    <source>
        <strain evidence="2">ATCC 50818</strain>
    </source>
</reference>